<name>A0ACB8WGF5_9TELE</name>
<dbReference type="Proteomes" id="UP000831701">
    <property type="component" value="Chromosome 10"/>
</dbReference>
<sequence>VVFPFFQAEDVNRTLEGGRKPLHLAADFGHTEVVEFLISKGADVNAPDKYGITPLLCACFENHLSCVKVLLEKGADKDKKGPDGLSAFDAAECNDIKALLKWLQSKEQSAALTLTDTASWDNMLTEEPPAQENLETEQVAFRCSFRGRAKKASHLKSGAPTQSIICFGTGAGAVCLLLVSCDNKEREEAVEERASRRGESLDSLKSRCSEWSSCRVVDGARIIDMAQWWAPLIVVHLSIYLAAAQHHRKEMWQQYLFPLAVSEGFHSSAIWAPQITGSPLCYTYGLDSLKSDQMRIKRGAYSLINPTFQRSVEDVNLLFEILLAGMQIQDEEHAMLIPDEELASLRCVEKLEVICDDVPAQEALRHSPPDGRPRPASAAPERAGL</sequence>
<evidence type="ECO:0000313" key="2">
    <source>
        <dbReference type="Proteomes" id="UP000831701"/>
    </source>
</evidence>
<organism evidence="1 2">
    <name type="scientific">Scortum barcoo</name>
    <name type="common">barcoo grunter</name>
    <dbReference type="NCBI Taxonomy" id="214431"/>
    <lineage>
        <taxon>Eukaryota</taxon>
        <taxon>Metazoa</taxon>
        <taxon>Chordata</taxon>
        <taxon>Craniata</taxon>
        <taxon>Vertebrata</taxon>
        <taxon>Euteleostomi</taxon>
        <taxon>Actinopterygii</taxon>
        <taxon>Neopterygii</taxon>
        <taxon>Teleostei</taxon>
        <taxon>Neoteleostei</taxon>
        <taxon>Acanthomorphata</taxon>
        <taxon>Eupercaria</taxon>
        <taxon>Centrarchiformes</taxon>
        <taxon>Terapontoidei</taxon>
        <taxon>Terapontidae</taxon>
        <taxon>Scortum</taxon>
    </lineage>
</organism>
<feature type="non-terminal residue" evidence="1">
    <location>
        <position position="1"/>
    </location>
</feature>
<keyword evidence="2" id="KW-1185">Reference proteome</keyword>
<accession>A0ACB8WGF5</accession>
<dbReference type="EMBL" id="CM041540">
    <property type="protein sequence ID" value="KAI3366684.1"/>
    <property type="molecule type" value="Genomic_DNA"/>
</dbReference>
<comment type="caution">
    <text evidence="1">The sequence shown here is derived from an EMBL/GenBank/DDBJ whole genome shotgun (WGS) entry which is preliminary data.</text>
</comment>
<reference evidence="1" key="1">
    <citation type="submission" date="2022-04" db="EMBL/GenBank/DDBJ databases">
        <title>Jade perch genome.</title>
        <authorList>
            <person name="Chao B."/>
        </authorList>
    </citation>
    <scope>NUCLEOTIDE SEQUENCE</scope>
    <source>
        <strain evidence="1">CB-2022</strain>
    </source>
</reference>
<protein>
    <submittedName>
        <fullName evidence="1">Uncharacterized protein</fullName>
    </submittedName>
</protein>
<proteinExistence type="predicted"/>
<evidence type="ECO:0000313" key="1">
    <source>
        <dbReference type="EMBL" id="KAI3366684.1"/>
    </source>
</evidence>
<gene>
    <name evidence="1" type="ORF">L3Q82_009354</name>
</gene>